<reference evidence="10 11" key="1">
    <citation type="journal article" date="2016" name="Sci. Rep.">
        <title>The genome sequence of the outbreeding globe artichoke constructed de novo incorporating a phase-aware low-pass sequencing strategy of F1 progeny.</title>
        <authorList>
            <person name="Scaglione D."/>
            <person name="Reyes-Chin-Wo S."/>
            <person name="Acquadro A."/>
            <person name="Froenicke L."/>
            <person name="Portis E."/>
            <person name="Beitel C."/>
            <person name="Tirone M."/>
            <person name="Mauro R."/>
            <person name="Lo Monaco A."/>
            <person name="Mauromicale G."/>
            <person name="Faccioli P."/>
            <person name="Cattivelli L."/>
            <person name="Rieseberg L."/>
            <person name="Michelmore R."/>
            <person name="Lanteri S."/>
        </authorList>
    </citation>
    <scope>NUCLEOTIDE SEQUENCE [LARGE SCALE GENOMIC DNA]</scope>
    <source>
        <strain evidence="10">2C</strain>
    </source>
</reference>
<evidence type="ECO:0000256" key="3">
    <source>
        <dbReference type="ARBA" id="ARBA00010858"/>
    </source>
</evidence>
<gene>
    <name evidence="10" type="ORF">Ccrd_019356</name>
</gene>
<evidence type="ECO:0000256" key="6">
    <source>
        <dbReference type="ARBA" id="ARBA00022989"/>
    </source>
</evidence>
<dbReference type="InterPro" id="IPR000136">
    <property type="entry name" value="Oleosin"/>
</dbReference>
<evidence type="ECO:0000256" key="5">
    <source>
        <dbReference type="ARBA" id="ARBA00022692"/>
    </source>
</evidence>
<name>A0A103Y4G9_CYNCS</name>
<feature type="transmembrane region" description="Helical" evidence="9">
    <location>
        <begin position="57"/>
        <end position="90"/>
    </location>
</feature>
<dbReference type="GO" id="GO:0048608">
    <property type="term" value="P:reproductive structure development"/>
    <property type="evidence" value="ECO:0007669"/>
    <property type="project" value="UniProtKB-ARBA"/>
</dbReference>
<evidence type="ECO:0000256" key="1">
    <source>
        <dbReference type="ARBA" id="ARBA00004141"/>
    </source>
</evidence>
<keyword evidence="4" id="KW-0551">Lipid droplet</keyword>
<feature type="transmembrane region" description="Helical" evidence="9">
    <location>
        <begin position="15"/>
        <end position="45"/>
    </location>
</feature>
<comment type="similarity">
    <text evidence="3">Belongs to the oleosin family.</text>
</comment>
<keyword evidence="11" id="KW-1185">Reference proteome</keyword>
<keyword evidence="6 9" id="KW-1133">Transmembrane helix</keyword>
<evidence type="ECO:0000256" key="9">
    <source>
        <dbReference type="SAM" id="Phobius"/>
    </source>
</evidence>
<feature type="region of interest" description="Disordered" evidence="8">
    <location>
        <begin position="139"/>
        <end position="183"/>
    </location>
</feature>
<evidence type="ECO:0000256" key="2">
    <source>
        <dbReference type="ARBA" id="ARBA00004502"/>
    </source>
</evidence>
<accession>A0A103Y4G9</accession>
<proteinExistence type="inferred from homology"/>
<evidence type="ECO:0000256" key="7">
    <source>
        <dbReference type="ARBA" id="ARBA00023136"/>
    </source>
</evidence>
<dbReference type="PANTHER" id="PTHR33203">
    <property type="entry name" value="OLEOSIN"/>
    <property type="match status" value="1"/>
</dbReference>
<dbReference type="AlphaFoldDB" id="A0A103Y4G9"/>
<sequence length="183" mass="19587">MALRHRHRQVSTKTILLATVAGITVGGPLLALMAFSFLTTMALFVVTSPLLIIFSPLLMAASFVFLAALVGFGAAGLMAIAGLSALSWVLRSVKDDGLKGLNLTQKLVESGEKLKEKVVESGENVMDTGKDWVNHLKQPVENSPENKTANKASENVKDTGKDWANHLKQTAENSAEIRTADTA</sequence>
<dbReference type="Gramene" id="KVI02354">
    <property type="protein sequence ID" value="KVI02354"/>
    <property type="gene ID" value="Ccrd_019356"/>
</dbReference>
<comment type="subcellular location">
    <subcellularLocation>
        <location evidence="2">Lipid droplet</location>
    </subcellularLocation>
    <subcellularLocation>
        <location evidence="1">Membrane</location>
        <topology evidence="1">Multi-pass membrane protein</topology>
    </subcellularLocation>
</comment>
<dbReference type="OMA" id="DWANHLK"/>
<evidence type="ECO:0000313" key="10">
    <source>
        <dbReference type="EMBL" id="KVI02354.1"/>
    </source>
</evidence>
<keyword evidence="5 9" id="KW-0812">Transmembrane</keyword>
<dbReference type="GO" id="GO:0019915">
    <property type="term" value="P:lipid storage"/>
    <property type="evidence" value="ECO:0007669"/>
    <property type="project" value="TreeGrafter"/>
</dbReference>
<evidence type="ECO:0000256" key="8">
    <source>
        <dbReference type="SAM" id="MobiDB-lite"/>
    </source>
</evidence>
<dbReference type="OrthoDB" id="1428009at2759"/>
<comment type="caution">
    <text evidence="10">The sequence shown here is derived from an EMBL/GenBank/DDBJ whole genome shotgun (WGS) entry which is preliminary data.</text>
</comment>
<dbReference type="GO" id="GO:0009791">
    <property type="term" value="P:post-embryonic development"/>
    <property type="evidence" value="ECO:0007669"/>
    <property type="project" value="UniProtKB-ARBA"/>
</dbReference>
<dbReference type="Proteomes" id="UP000243975">
    <property type="component" value="Unassembled WGS sequence"/>
</dbReference>
<dbReference type="GO" id="GO:0016020">
    <property type="term" value="C:membrane"/>
    <property type="evidence" value="ECO:0007669"/>
    <property type="project" value="UniProtKB-SubCell"/>
</dbReference>
<protein>
    <submittedName>
        <fullName evidence="10">Oleosin</fullName>
    </submittedName>
</protein>
<feature type="compositionally biased region" description="Polar residues" evidence="8">
    <location>
        <begin position="140"/>
        <end position="153"/>
    </location>
</feature>
<dbReference type="EMBL" id="LEKV01002654">
    <property type="protein sequence ID" value="KVI02354.1"/>
    <property type="molecule type" value="Genomic_DNA"/>
</dbReference>
<evidence type="ECO:0000313" key="11">
    <source>
        <dbReference type="Proteomes" id="UP000243975"/>
    </source>
</evidence>
<evidence type="ECO:0000256" key="4">
    <source>
        <dbReference type="ARBA" id="ARBA00022677"/>
    </source>
</evidence>
<feature type="compositionally biased region" description="Basic and acidic residues" evidence="8">
    <location>
        <begin position="154"/>
        <end position="165"/>
    </location>
</feature>
<keyword evidence="7 9" id="KW-0472">Membrane</keyword>
<dbReference type="PANTHER" id="PTHR33203:SF37">
    <property type="entry name" value="GLYCINE-RICH PROTEIN _ OLEOSIN"/>
    <property type="match status" value="1"/>
</dbReference>
<dbReference type="Pfam" id="PF01277">
    <property type="entry name" value="Oleosin"/>
    <property type="match status" value="1"/>
</dbReference>
<dbReference type="GO" id="GO:0012511">
    <property type="term" value="C:monolayer-surrounded lipid storage body"/>
    <property type="evidence" value="ECO:0007669"/>
    <property type="project" value="InterPro"/>
</dbReference>
<organism evidence="10 11">
    <name type="scientific">Cynara cardunculus var. scolymus</name>
    <name type="common">Globe artichoke</name>
    <name type="synonym">Cynara scolymus</name>
    <dbReference type="NCBI Taxonomy" id="59895"/>
    <lineage>
        <taxon>Eukaryota</taxon>
        <taxon>Viridiplantae</taxon>
        <taxon>Streptophyta</taxon>
        <taxon>Embryophyta</taxon>
        <taxon>Tracheophyta</taxon>
        <taxon>Spermatophyta</taxon>
        <taxon>Magnoliopsida</taxon>
        <taxon>eudicotyledons</taxon>
        <taxon>Gunneridae</taxon>
        <taxon>Pentapetalae</taxon>
        <taxon>asterids</taxon>
        <taxon>campanulids</taxon>
        <taxon>Asterales</taxon>
        <taxon>Asteraceae</taxon>
        <taxon>Carduoideae</taxon>
        <taxon>Cardueae</taxon>
        <taxon>Carduinae</taxon>
        <taxon>Cynara</taxon>
    </lineage>
</organism>